<dbReference type="PANTHER" id="PTHR31430:SF4">
    <property type="entry name" value="RING-TYPE DOMAIN-CONTAINING PROTEIN"/>
    <property type="match status" value="1"/>
</dbReference>
<dbReference type="SUPFAM" id="SSF50156">
    <property type="entry name" value="PDZ domain-like"/>
    <property type="match status" value="1"/>
</dbReference>
<protein>
    <recommendedName>
        <fullName evidence="4">PDZ domain-containing protein</fullName>
    </recommendedName>
</protein>
<feature type="region of interest" description="Disordered" evidence="1">
    <location>
        <begin position="401"/>
        <end position="425"/>
    </location>
</feature>
<feature type="compositionally biased region" description="Low complexity" evidence="1">
    <location>
        <begin position="401"/>
        <end position="417"/>
    </location>
</feature>
<accession>A0AAE9EWW5</accession>
<dbReference type="Proteomes" id="UP000829354">
    <property type="component" value="Chromosome IV"/>
</dbReference>
<name>A0AAE9EWW5_CAEBR</name>
<dbReference type="InterPro" id="IPR036034">
    <property type="entry name" value="PDZ_sf"/>
</dbReference>
<dbReference type="EMBL" id="CP092623">
    <property type="protein sequence ID" value="UMM30230.1"/>
    <property type="molecule type" value="Genomic_DNA"/>
</dbReference>
<evidence type="ECO:0000313" key="3">
    <source>
        <dbReference type="Proteomes" id="UP000829354"/>
    </source>
</evidence>
<proteinExistence type="predicted"/>
<evidence type="ECO:0008006" key="4">
    <source>
        <dbReference type="Google" id="ProtNLM"/>
    </source>
</evidence>
<sequence>MQKKKVENSNLALDKDFNIDRLLPRELIDHYMIRKPIGVRVHKQDCRITHVLPESTLIGKAFLGDCIVGIDEKVITNGDELHAKLKEKTENVHLQIKRNMFSWCFHIRTTVEKIQIDRDVERITPNPVNHYFVLVKVRPTPEMQIFDLGLFVKYNNRDRLEVDYVTPNSLASIHLKAGDVIREVNTQQICSKSMLRYHIASSIGSHGLFTLLIESPIRDTVRDHIDLADDVVGIADKAAEEFRKLGKGYVPQPPKNPNHKKKNKNIKLKEEKTEHHIVSDIDPSKATRQLHERVAEVFGHNLSSNKPVNVTNSQYANLVELQLASKPTLSSENSHLFIPPFFDHSHVATIDKVDVTTEIQNNTPAMIYQIKWTEKAPTSTSSSSESSSGSVRKVPVRQCFSSNSSASSTSSAASSDSSEADSEPVPLVKKASSMIKICGKIRCDGPCAQIVEQTKTMQFGCDHVICEMCRKKSPSAALFDGSPGCCNESCIKMAKENGDKLCVGQSDSQVSICSRVDAVESIPTHICILKNYRHDVLRTVMEFEYPSNGRLQMIVKSLAYYKDLIGSSRFYYCSRKPTHRSDLRPISLTDTNLRFYDIVDMKNGPYLYLIIVARDIQFC</sequence>
<organism evidence="2 3">
    <name type="scientific">Caenorhabditis briggsae</name>
    <dbReference type="NCBI Taxonomy" id="6238"/>
    <lineage>
        <taxon>Eukaryota</taxon>
        <taxon>Metazoa</taxon>
        <taxon>Ecdysozoa</taxon>
        <taxon>Nematoda</taxon>
        <taxon>Chromadorea</taxon>
        <taxon>Rhabditida</taxon>
        <taxon>Rhabditina</taxon>
        <taxon>Rhabditomorpha</taxon>
        <taxon>Rhabditoidea</taxon>
        <taxon>Rhabditidae</taxon>
        <taxon>Peloderinae</taxon>
        <taxon>Caenorhabditis</taxon>
    </lineage>
</organism>
<evidence type="ECO:0000313" key="2">
    <source>
        <dbReference type="EMBL" id="UMM30230.1"/>
    </source>
</evidence>
<evidence type="ECO:0000256" key="1">
    <source>
        <dbReference type="SAM" id="MobiDB-lite"/>
    </source>
</evidence>
<keyword evidence="3" id="KW-1185">Reference proteome</keyword>
<reference evidence="2 3" key="1">
    <citation type="submission" date="2022-04" db="EMBL/GenBank/DDBJ databases">
        <title>Chromosome-level reference genomes for two strains of Caenorhabditis briggsae: an improved platform for comparative genomics.</title>
        <authorList>
            <person name="Stevens L."/>
            <person name="Andersen E."/>
        </authorList>
    </citation>
    <scope>NUCLEOTIDE SEQUENCE [LARGE SCALE GENOMIC DNA]</scope>
    <source>
        <strain evidence="2">VX34</strain>
        <tissue evidence="2">Whole-organism</tissue>
    </source>
</reference>
<dbReference type="PANTHER" id="PTHR31430">
    <property type="entry name" value="PROTEIN CBG22332-RELATED"/>
    <property type="match status" value="1"/>
</dbReference>
<dbReference type="AlphaFoldDB" id="A0AAE9EWW5"/>
<gene>
    <name evidence="2" type="ORF">L5515_012201</name>
</gene>